<accession>A0A4C1TD21</accession>
<protein>
    <submittedName>
        <fullName evidence="2">Uncharacterized protein</fullName>
    </submittedName>
</protein>
<evidence type="ECO:0000256" key="1">
    <source>
        <dbReference type="SAM" id="MobiDB-lite"/>
    </source>
</evidence>
<dbReference type="OrthoDB" id="10030726at2759"/>
<keyword evidence="3" id="KW-1185">Reference proteome</keyword>
<organism evidence="2 3">
    <name type="scientific">Eumeta variegata</name>
    <name type="common">Bagworm moth</name>
    <name type="synonym">Eumeta japonica</name>
    <dbReference type="NCBI Taxonomy" id="151549"/>
    <lineage>
        <taxon>Eukaryota</taxon>
        <taxon>Metazoa</taxon>
        <taxon>Ecdysozoa</taxon>
        <taxon>Arthropoda</taxon>
        <taxon>Hexapoda</taxon>
        <taxon>Insecta</taxon>
        <taxon>Pterygota</taxon>
        <taxon>Neoptera</taxon>
        <taxon>Endopterygota</taxon>
        <taxon>Lepidoptera</taxon>
        <taxon>Glossata</taxon>
        <taxon>Ditrysia</taxon>
        <taxon>Tineoidea</taxon>
        <taxon>Psychidae</taxon>
        <taxon>Oiketicinae</taxon>
        <taxon>Eumeta</taxon>
    </lineage>
</organism>
<gene>
    <name evidence="2" type="ORF">EVAR_100771_1</name>
</gene>
<name>A0A4C1TD21_EUMVA</name>
<proteinExistence type="predicted"/>
<sequence>MRSLQKAHLQNHIGRSGTAGCSRPVPCQQQRKSIRFGGYGLFHQYPEVYALQNQEAKTVADVFVNNWSDGMVEHFNHTLRKVVSASQKERERTHSQISTHIPFSRTRLYLTNTLKIVLAFNCLETYSLA</sequence>
<dbReference type="EMBL" id="BGZK01004895">
    <property type="protein sequence ID" value="GBP11480.1"/>
    <property type="molecule type" value="Genomic_DNA"/>
</dbReference>
<feature type="region of interest" description="Disordered" evidence="1">
    <location>
        <begin position="1"/>
        <end position="24"/>
    </location>
</feature>
<comment type="caution">
    <text evidence="2">The sequence shown here is derived from an EMBL/GenBank/DDBJ whole genome shotgun (WGS) entry which is preliminary data.</text>
</comment>
<reference evidence="2 3" key="1">
    <citation type="journal article" date="2019" name="Commun. Biol.">
        <title>The bagworm genome reveals a unique fibroin gene that provides high tensile strength.</title>
        <authorList>
            <person name="Kono N."/>
            <person name="Nakamura H."/>
            <person name="Ohtoshi R."/>
            <person name="Tomita M."/>
            <person name="Numata K."/>
            <person name="Arakawa K."/>
        </authorList>
    </citation>
    <scope>NUCLEOTIDE SEQUENCE [LARGE SCALE GENOMIC DNA]</scope>
</reference>
<dbReference type="AlphaFoldDB" id="A0A4C1TD21"/>
<evidence type="ECO:0000313" key="2">
    <source>
        <dbReference type="EMBL" id="GBP11480.1"/>
    </source>
</evidence>
<evidence type="ECO:0000313" key="3">
    <source>
        <dbReference type="Proteomes" id="UP000299102"/>
    </source>
</evidence>
<dbReference type="Proteomes" id="UP000299102">
    <property type="component" value="Unassembled WGS sequence"/>
</dbReference>